<name>A0A4R3YM43_9GAMM</name>
<keyword evidence="1" id="KW-0812">Transmembrane</keyword>
<keyword evidence="3" id="KW-1185">Reference proteome</keyword>
<feature type="transmembrane region" description="Helical" evidence="1">
    <location>
        <begin position="12"/>
        <end position="36"/>
    </location>
</feature>
<keyword evidence="1" id="KW-1133">Transmembrane helix</keyword>
<dbReference type="NCBIfam" id="TIGR02117">
    <property type="entry name" value="chp_urease_rgn"/>
    <property type="match status" value="1"/>
</dbReference>
<proteinExistence type="predicted"/>
<dbReference type="Proteomes" id="UP000295645">
    <property type="component" value="Unassembled WGS sequence"/>
</dbReference>
<dbReference type="EMBL" id="SMCS01000004">
    <property type="protein sequence ID" value="TCV93875.1"/>
    <property type="molecule type" value="Genomic_DNA"/>
</dbReference>
<accession>A0A4R3YM43</accession>
<comment type="caution">
    <text evidence="2">The sequence shown here is derived from an EMBL/GenBank/DDBJ whole genome shotgun (WGS) entry which is preliminary data.</text>
</comment>
<keyword evidence="1" id="KW-0472">Membrane</keyword>
<gene>
    <name evidence="2" type="ORF">EC912_10469</name>
</gene>
<organism evidence="2 3">
    <name type="scientific">Luteibacter rhizovicinus</name>
    <dbReference type="NCBI Taxonomy" id="242606"/>
    <lineage>
        <taxon>Bacteria</taxon>
        <taxon>Pseudomonadati</taxon>
        <taxon>Pseudomonadota</taxon>
        <taxon>Gammaproteobacteria</taxon>
        <taxon>Lysobacterales</taxon>
        <taxon>Rhodanobacteraceae</taxon>
        <taxon>Luteibacter</taxon>
    </lineage>
</organism>
<evidence type="ECO:0000313" key="3">
    <source>
        <dbReference type="Proteomes" id="UP000295645"/>
    </source>
</evidence>
<sequence>MTTAPARLWSILWRGMLAIFLLPVVYLVAALLLGWLPVNRDWHDADRGITVWLTTNGVHAGLTMPIRNESMDWTALFPVRPPDGPSGSSPEVVTVGWGDRTFFLNVPTWNDLDASTALYALSGLDRTVMHVEYEKSPVPGPDAVALTLTPEAYGRLVAFIRASTTMDANGRAVPIEGHGYGENDAFYEAQGHYSLFTTCNQWVRDALSAAGVRAPWWAPFDKPLFWQLRRDASGDNTLPGVPPHPHQ</sequence>
<protein>
    <submittedName>
        <fullName evidence="2">Uncharacterized protein (TIGR02117 family)</fullName>
    </submittedName>
</protein>
<dbReference type="InterPro" id="IPR011727">
    <property type="entry name" value="CHP02117"/>
</dbReference>
<reference evidence="2 3" key="1">
    <citation type="submission" date="2019-03" db="EMBL/GenBank/DDBJ databases">
        <title>Above-ground endophytic microbial communities from plants in different locations in the United States.</title>
        <authorList>
            <person name="Frank C."/>
        </authorList>
    </citation>
    <scope>NUCLEOTIDE SEQUENCE [LARGE SCALE GENOMIC DNA]</scope>
    <source>
        <strain evidence="2 3">LP_13_YM</strain>
    </source>
</reference>
<dbReference type="Pfam" id="PF09601">
    <property type="entry name" value="DUF2459"/>
    <property type="match status" value="1"/>
</dbReference>
<dbReference type="OrthoDB" id="211174at2"/>
<dbReference type="RefSeq" id="WP_132144019.1">
    <property type="nucleotide sequence ID" value="NZ_SMCS01000004.1"/>
</dbReference>
<evidence type="ECO:0000256" key="1">
    <source>
        <dbReference type="SAM" id="Phobius"/>
    </source>
</evidence>
<evidence type="ECO:0000313" key="2">
    <source>
        <dbReference type="EMBL" id="TCV93875.1"/>
    </source>
</evidence>
<dbReference type="AlphaFoldDB" id="A0A4R3YM43"/>